<organism evidence="6 7">
    <name type="scientific">Emiliania huxleyi (strain CCMP1516)</name>
    <dbReference type="NCBI Taxonomy" id="280463"/>
    <lineage>
        <taxon>Eukaryota</taxon>
        <taxon>Haptista</taxon>
        <taxon>Haptophyta</taxon>
        <taxon>Prymnesiophyceae</taxon>
        <taxon>Isochrysidales</taxon>
        <taxon>Noelaerhabdaceae</taxon>
        <taxon>Emiliania</taxon>
    </lineage>
</organism>
<feature type="binding site" description="axial binding residue" evidence="5">
    <location>
        <position position="123"/>
    </location>
    <ligand>
        <name>chlorophyll b</name>
        <dbReference type="ChEBI" id="CHEBI:61721"/>
        <label>1</label>
    </ligand>
    <ligandPart>
        <name>Mg</name>
        <dbReference type="ChEBI" id="CHEBI:25107"/>
    </ligandPart>
</feature>
<dbReference type="HOGENOM" id="CLU_057943_4_0_1"/>
<evidence type="ECO:0000256" key="2">
    <source>
        <dbReference type="ARBA" id="ARBA00022528"/>
    </source>
</evidence>
<dbReference type="InterPro" id="IPR022796">
    <property type="entry name" value="Chloroa_b-bind"/>
</dbReference>
<name>A0A0D3IKM4_EMIH1</name>
<evidence type="ECO:0000256" key="3">
    <source>
        <dbReference type="ARBA" id="ARBA00022531"/>
    </source>
</evidence>
<proteinExistence type="predicted"/>
<dbReference type="GO" id="GO:0009765">
    <property type="term" value="P:photosynthesis, light harvesting"/>
    <property type="evidence" value="ECO:0007669"/>
    <property type="project" value="InterPro"/>
</dbReference>
<dbReference type="STRING" id="2903.R1DSS8"/>
<dbReference type="Gene3D" id="1.10.3460.10">
    <property type="entry name" value="Chlorophyll a/b binding protein domain"/>
    <property type="match status" value="1"/>
</dbReference>
<dbReference type="EnsemblProtists" id="EOD11809">
    <property type="protein sequence ID" value="EOD11809"/>
    <property type="gene ID" value="EMIHUDRAFT_46861"/>
</dbReference>
<accession>A0A0D3IKM4</accession>
<dbReference type="PaxDb" id="2903-EOD11809"/>
<keyword evidence="5" id="KW-0148">Chlorophyll</keyword>
<feature type="binding site" description="axial binding residue" evidence="5">
    <location>
        <position position="52"/>
    </location>
    <ligand>
        <name>chlorophyll b</name>
        <dbReference type="ChEBI" id="CHEBI:61721"/>
        <label>1</label>
    </ligand>
    <ligandPart>
        <name>Mg</name>
        <dbReference type="ChEBI" id="CHEBI:25107"/>
    </ligandPart>
</feature>
<comment type="subcellular location">
    <subcellularLocation>
        <location evidence="1">Plastid</location>
        <location evidence="1">Chloroplast</location>
    </subcellularLocation>
</comment>
<dbReference type="Pfam" id="PF00504">
    <property type="entry name" value="Chloroa_b-bind"/>
    <property type="match status" value="1"/>
</dbReference>
<keyword evidence="5" id="KW-0157">Chromophore</keyword>
<evidence type="ECO:0000256" key="4">
    <source>
        <dbReference type="ARBA" id="ARBA00022640"/>
    </source>
</evidence>
<dbReference type="eggNOG" id="ENOG502S45K">
    <property type="taxonomic scope" value="Eukaryota"/>
</dbReference>
<keyword evidence="7" id="KW-1185">Reference proteome</keyword>
<dbReference type="InterPro" id="IPR001344">
    <property type="entry name" value="Chloro_AB-bd_pln"/>
</dbReference>
<evidence type="ECO:0000256" key="5">
    <source>
        <dbReference type="PIRSR" id="PIRSR601344-1"/>
    </source>
</evidence>
<dbReference type="OMA" id="SHELVWY"/>
<dbReference type="KEGG" id="ehx:EMIHUDRAFT_46861"/>
<dbReference type="PANTHER" id="PTHR21649">
    <property type="entry name" value="CHLOROPHYLL A/B BINDING PROTEIN"/>
    <property type="match status" value="1"/>
</dbReference>
<dbReference type="Proteomes" id="UP000013827">
    <property type="component" value="Unassembled WGS sequence"/>
</dbReference>
<evidence type="ECO:0000313" key="6">
    <source>
        <dbReference type="EnsemblProtists" id="EOD11809"/>
    </source>
</evidence>
<dbReference type="AlphaFoldDB" id="A0A0D3IKM4"/>
<keyword evidence="4" id="KW-0934">Plastid</keyword>
<dbReference type="GO" id="GO:0016168">
    <property type="term" value="F:chlorophyll binding"/>
    <property type="evidence" value="ECO:0007669"/>
    <property type="project" value="UniProtKB-KW"/>
</dbReference>
<sequence length="178" mass="19222">AAFELTLADIGGDGPECGAVPWDPMGFAEYGKFGSLPAKLAWYRHAEIKHGRVAMAAFVGWLATANGYFFDGFLSRELGIKFADLGTDPLSAWEQMPASGKVQMLLAVGALEVAQETVEPHYLRGGEPGRFPLVRDSVLAPFRHLRQEKLLSELKNGRLAMIGMASLYAASVVPDSVP</sequence>
<keyword evidence="3" id="KW-0602">Photosynthesis</keyword>
<feature type="binding site" evidence="5">
    <location>
        <position position="47"/>
    </location>
    <ligand>
        <name>chlorophyll a</name>
        <dbReference type="ChEBI" id="CHEBI:58416"/>
        <label>1</label>
    </ligand>
</feature>
<feature type="binding site" evidence="5">
    <location>
        <position position="50"/>
    </location>
    <ligand>
        <name>chlorophyll a</name>
        <dbReference type="ChEBI" id="CHEBI:58416"/>
        <label>1</label>
    </ligand>
</feature>
<dbReference type="GO" id="GO:0009507">
    <property type="term" value="C:chloroplast"/>
    <property type="evidence" value="ECO:0007669"/>
    <property type="project" value="UniProtKB-SubCell"/>
</dbReference>
<evidence type="ECO:0008006" key="8">
    <source>
        <dbReference type="Google" id="ProtNLM"/>
    </source>
</evidence>
<dbReference type="GeneID" id="17258030"/>
<feature type="binding site" evidence="5">
    <location>
        <position position="158"/>
    </location>
    <ligand>
        <name>chlorophyll a</name>
        <dbReference type="ChEBI" id="CHEBI:58416"/>
        <label>1</label>
    </ligand>
</feature>
<dbReference type="GO" id="GO:0016020">
    <property type="term" value="C:membrane"/>
    <property type="evidence" value="ECO:0007669"/>
    <property type="project" value="InterPro"/>
</dbReference>
<feature type="binding site" description="axial binding residue" evidence="5">
    <location>
        <position position="119"/>
    </location>
    <ligand>
        <name>chlorophyll b</name>
        <dbReference type="ChEBI" id="CHEBI:61721"/>
        <label>1</label>
    </ligand>
    <ligandPart>
        <name>Mg</name>
        <dbReference type="ChEBI" id="CHEBI:25107"/>
    </ligandPart>
</feature>
<evidence type="ECO:0000256" key="1">
    <source>
        <dbReference type="ARBA" id="ARBA00004229"/>
    </source>
</evidence>
<dbReference type="RefSeq" id="XP_005764238.1">
    <property type="nucleotide sequence ID" value="XM_005764181.1"/>
</dbReference>
<reference evidence="6" key="2">
    <citation type="submission" date="2024-10" db="UniProtKB">
        <authorList>
            <consortium name="EnsemblProtists"/>
        </authorList>
    </citation>
    <scope>IDENTIFICATION</scope>
</reference>
<dbReference type="SUPFAM" id="SSF103511">
    <property type="entry name" value="Chlorophyll a-b binding protein"/>
    <property type="match status" value="1"/>
</dbReference>
<protein>
    <recommendedName>
        <fullName evidence="8">Light harvesting protein</fullName>
    </recommendedName>
</protein>
<feature type="binding site" evidence="5">
    <location>
        <position position="153"/>
    </location>
    <ligand>
        <name>chlorophyll a</name>
        <dbReference type="ChEBI" id="CHEBI:58416"/>
        <label>1</label>
    </ligand>
</feature>
<feature type="binding site" evidence="5">
    <location>
        <position position="22"/>
    </location>
    <ligand>
        <name>chlorophyll a</name>
        <dbReference type="ChEBI" id="CHEBI:58416"/>
        <label>1</label>
    </ligand>
</feature>
<evidence type="ECO:0000313" key="7">
    <source>
        <dbReference type="Proteomes" id="UP000013827"/>
    </source>
</evidence>
<keyword evidence="2" id="KW-0150">Chloroplast</keyword>
<reference evidence="7" key="1">
    <citation type="journal article" date="2013" name="Nature">
        <title>Pan genome of the phytoplankton Emiliania underpins its global distribution.</title>
        <authorList>
            <person name="Read B.A."/>
            <person name="Kegel J."/>
            <person name="Klute M.J."/>
            <person name="Kuo A."/>
            <person name="Lefebvre S.C."/>
            <person name="Maumus F."/>
            <person name="Mayer C."/>
            <person name="Miller J."/>
            <person name="Monier A."/>
            <person name="Salamov A."/>
            <person name="Young J."/>
            <person name="Aguilar M."/>
            <person name="Claverie J.M."/>
            <person name="Frickenhaus S."/>
            <person name="Gonzalez K."/>
            <person name="Herman E.K."/>
            <person name="Lin Y.C."/>
            <person name="Napier J."/>
            <person name="Ogata H."/>
            <person name="Sarno A.F."/>
            <person name="Shmutz J."/>
            <person name="Schroeder D."/>
            <person name="de Vargas C."/>
            <person name="Verret F."/>
            <person name="von Dassow P."/>
            <person name="Valentin K."/>
            <person name="Van de Peer Y."/>
            <person name="Wheeler G."/>
            <person name="Dacks J.B."/>
            <person name="Delwiche C.F."/>
            <person name="Dyhrman S.T."/>
            <person name="Glockner G."/>
            <person name="John U."/>
            <person name="Richards T."/>
            <person name="Worden A.Z."/>
            <person name="Zhang X."/>
            <person name="Grigoriev I.V."/>
            <person name="Allen A.E."/>
            <person name="Bidle K."/>
            <person name="Borodovsky M."/>
            <person name="Bowler C."/>
            <person name="Brownlee C."/>
            <person name="Cock J.M."/>
            <person name="Elias M."/>
            <person name="Gladyshev V.N."/>
            <person name="Groth M."/>
            <person name="Guda C."/>
            <person name="Hadaegh A."/>
            <person name="Iglesias-Rodriguez M.D."/>
            <person name="Jenkins J."/>
            <person name="Jones B.M."/>
            <person name="Lawson T."/>
            <person name="Leese F."/>
            <person name="Lindquist E."/>
            <person name="Lobanov A."/>
            <person name="Lomsadze A."/>
            <person name="Malik S.B."/>
            <person name="Marsh M.E."/>
            <person name="Mackinder L."/>
            <person name="Mock T."/>
            <person name="Mueller-Roeber B."/>
            <person name="Pagarete A."/>
            <person name="Parker M."/>
            <person name="Probert I."/>
            <person name="Quesneville H."/>
            <person name="Raines C."/>
            <person name="Rensing S.A."/>
            <person name="Riano-Pachon D.M."/>
            <person name="Richier S."/>
            <person name="Rokitta S."/>
            <person name="Shiraiwa Y."/>
            <person name="Soanes D.M."/>
            <person name="van der Giezen M."/>
            <person name="Wahlund T.M."/>
            <person name="Williams B."/>
            <person name="Wilson W."/>
            <person name="Wolfe G."/>
            <person name="Wurch L.L."/>
        </authorList>
    </citation>
    <scope>NUCLEOTIDE SEQUENCE</scope>
</reference>
<feature type="binding site" description="axial binding residue" evidence="5">
    <location>
        <position position="156"/>
    </location>
    <ligand>
        <name>chlorophyll b</name>
        <dbReference type="ChEBI" id="CHEBI:61721"/>
        <label>2</label>
    </ligand>
    <ligandPart>
        <name>Mg</name>
        <dbReference type="ChEBI" id="CHEBI:25107"/>
    </ligandPart>
</feature>